<evidence type="ECO:0000313" key="3">
    <source>
        <dbReference type="Proteomes" id="UP000714275"/>
    </source>
</evidence>
<organism evidence="2 3">
    <name type="scientific">Suillus placidus</name>
    <dbReference type="NCBI Taxonomy" id="48579"/>
    <lineage>
        <taxon>Eukaryota</taxon>
        <taxon>Fungi</taxon>
        <taxon>Dikarya</taxon>
        <taxon>Basidiomycota</taxon>
        <taxon>Agaricomycotina</taxon>
        <taxon>Agaricomycetes</taxon>
        <taxon>Agaricomycetidae</taxon>
        <taxon>Boletales</taxon>
        <taxon>Suillineae</taxon>
        <taxon>Suillaceae</taxon>
        <taxon>Suillus</taxon>
    </lineage>
</organism>
<evidence type="ECO:0000313" key="2">
    <source>
        <dbReference type="EMBL" id="KAG1776776.1"/>
    </source>
</evidence>
<keyword evidence="3" id="KW-1185">Reference proteome</keyword>
<protein>
    <recommendedName>
        <fullName evidence="1">CFA20 domain-containing protein</fullName>
    </recommendedName>
</protein>
<dbReference type="InterPro" id="IPR007714">
    <property type="entry name" value="CFA20_dom"/>
</dbReference>
<proteinExistence type="predicted"/>
<dbReference type="Pfam" id="PF05018">
    <property type="entry name" value="CFA20_dom"/>
    <property type="match status" value="1"/>
</dbReference>
<comment type="caution">
    <text evidence="2">The sequence shown here is derived from an EMBL/GenBank/DDBJ whole genome shotgun (WGS) entry which is preliminary data.</text>
</comment>
<gene>
    <name evidence="2" type="ORF">EV702DRAFT_1106387</name>
</gene>
<dbReference type="EMBL" id="JABBWD010000024">
    <property type="protein sequence ID" value="KAG1776776.1"/>
    <property type="molecule type" value="Genomic_DNA"/>
</dbReference>
<dbReference type="AlphaFoldDB" id="A0A9P7D368"/>
<evidence type="ECO:0000259" key="1">
    <source>
        <dbReference type="Pfam" id="PF05018"/>
    </source>
</evidence>
<feature type="domain" description="CFA20" evidence="1">
    <location>
        <begin position="75"/>
        <end position="151"/>
    </location>
</feature>
<reference evidence="2" key="1">
    <citation type="journal article" date="2020" name="New Phytol.">
        <title>Comparative genomics reveals dynamic genome evolution in host specialist ectomycorrhizal fungi.</title>
        <authorList>
            <person name="Lofgren L.A."/>
            <person name="Nguyen N.H."/>
            <person name="Vilgalys R."/>
            <person name="Ruytinx J."/>
            <person name="Liao H.L."/>
            <person name="Branco S."/>
            <person name="Kuo A."/>
            <person name="LaButti K."/>
            <person name="Lipzen A."/>
            <person name="Andreopoulos W."/>
            <person name="Pangilinan J."/>
            <person name="Riley R."/>
            <person name="Hundley H."/>
            <person name="Na H."/>
            <person name="Barry K."/>
            <person name="Grigoriev I.V."/>
            <person name="Stajich J.E."/>
            <person name="Kennedy P.G."/>
        </authorList>
    </citation>
    <scope>NUCLEOTIDE SEQUENCE</scope>
    <source>
        <strain evidence="2">DOB743</strain>
    </source>
</reference>
<dbReference type="OrthoDB" id="7486196at2759"/>
<dbReference type="Proteomes" id="UP000714275">
    <property type="component" value="Unassembled WGS sequence"/>
</dbReference>
<dbReference type="PANTHER" id="PTHR12458">
    <property type="entry name" value="ORF PROTEIN"/>
    <property type="match status" value="1"/>
</dbReference>
<name>A0A9P7D368_9AGAM</name>
<sequence length="267" mass="29585">MFTNTVQPNIVSLFSSTSSEPLSLFSQQTDGSLAADSFIHFLNDASSLPSPSPPAVLCSMPALDDYDKPNIGYGLHQTVLHIQSPTLRMTFIQSPPKTDPGDRDLGLKHKWLHLQVRNVGREWSFEIGIVDKSGRRGVVRCSTFQKEPKLALSPVPNAQPVLHLPLSFPQPSSRPLTAWSTITLNLPSLIPHFSTLASMNQLDDGEGSRHDINRPATLSATNIPIPSGTYSHLSYIKIYATCRLRRIWLSDLLLDSQVPWEFELYGA</sequence>
<accession>A0A9P7D368</accession>
<dbReference type="InterPro" id="IPR040441">
    <property type="entry name" value="CFA20/CFAP20DC"/>
</dbReference>